<dbReference type="GeneID" id="23463373"/>
<feature type="compositionally biased region" description="Basic residues" evidence="1">
    <location>
        <begin position="58"/>
        <end position="67"/>
    </location>
</feature>
<evidence type="ECO:0000256" key="1">
    <source>
        <dbReference type="SAM" id="MobiDB-lite"/>
    </source>
</evidence>
<reference evidence="2 3" key="1">
    <citation type="journal article" date="2015" name="Parasitol. Res.">
        <title>Viruses in close associations with free-living amoebae.</title>
        <authorList>
            <person name="Scheid P."/>
        </authorList>
    </citation>
    <scope>NUCLEOTIDE SEQUENCE [LARGE SCALE GENOMIC DNA]</scope>
    <source>
        <strain evidence="2">KlaHel</strain>
    </source>
</reference>
<protein>
    <recommendedName>
        <fullName evidence="4">Endopeptidase domain containing protein</fullName>
    </recommendedName>
</protein>
<dbReference type="KEGG" id="vg:23463373"/>
<accession>A0A0B5JBQ2</accession>
<evidence type="ECO:0000313" key="3">
    <source>
        <dbReference type="Proteomes" id="UP000202511"/>
    </source>
</evidence>
<feature type="compositionally biased region" description="Acidic residues" evidence="1">
    <location>
        <begin position="86"/>
        <end position="99"/>
    </location>
</feature>
<dbReference type="Proteomes" id="UP000202511">
    <property type="component" value="Segment"/>
</dbReference>
<dbReference type="EMBL" id="KP136319">
    <property type="protein sequence ID" value="AJF98456.1"/>
    <property type="molecule type" value="Genomic_DNA"/>
</dbReference>
<evidence type="ECO:0008006" key="4">
    <source>
        <dbReference type="Google" id="ProtNLM"/>
    </source>
</evidence>
<sequence length="504" mass="53714">MNLAQQTGEADAAWSGWGAPPRPQASMPILGAAVFDDHAPVDDDDGHSSASPTVMSKNRLRRQRRGRSTGVPVRSPPLTRHHLDEKEDDSGSEDKDDEIGPMCPRAESSAVLQPLASPLRAPTTATVVGTKQSCVGSRGDTDESDLDTNDAGHDGDSFRARSNGRRRMNAPRATHSGRGDDGESTATTSDGDSDDGSDSDDDGSGDDNKSHDSIETPVRQKPATMTMVASSGRTEPKSRRSYDATVARVSTKKGRVPSSSVVAEGDVLSCRTCGAPSIARRSARMGVYVGEGWVVHAVQRRQRGTSSRSSARYDVVRQTLRDFADGRTLSADEWFRTRSEFPAAVRVRRALEHVGSEWKVPDGLDEARASEDFALWTATGQSALTHADYRDDRDPPVTRSSSPSSRRRGRRDSDERGAVARAVRLRSDSPPPILARIHQPATPASGVLSASPPTRPPPPTSDYRHVVAGGLVGLYLGGPIGGAVGGAAGLLLDSMASLGRGWRS</sequence>
<dbReference type="RefSeq" id="YP_009120691.1">
    <property type="nucleotide sequence ID" value="NC_026440.1"/>
</dbReference>
<proteinExistence type="predicted"/>
<feature type="region of interest" description="Disordered" evidence="1">
    <location>
        <begin position="386"/>
        <end position="460"/>
    </location>
</feature>
<feature type="region of interest" description="Disordered" evidence="1">
    <location>
        <begin position="1"/>
        <end position="243"/>
    </location>
</feature>
<feature type="compositionally biased region" description="Polar residues" evidence="1">
    <location>
        <begin position="123"/>
        <end position="135"/>
    </location>
</feature>
<organism evidence="2 3">
    <name type="scientific">Pandoravirus inopinatum</name>
    <dbReference type="NCBI Taxonomy" id="1605721"/>
    <lineage>
        <taxon>Viruses</taxon>
        <taxon>Pandoravirus</taxon>
    </lineage>
</organism>
<feature type="compositionally biased region" description="Acidic residues" evidence="1">
    <location>
        <begin position="191"/>
        <end position="205"/>
    </location>
</feature>
<evidence type="ECO:0000313" key="2">
    <source>
        <dbReference type="EMBL" id="AJF98456.1"/>
    </source>
</evidence>
<dbReference type="Gene3D" id="3.90.1720.10">
    <property type="entry name" value="endopeptidase domain like (from Nostoc punctiforme)"/>
    <property type="match status" value="1"/>
</dbReference>
<feature type="compositionally biased region" description="Basic and acidic residues" evidence="1">
    <location>
        <begin position="387"/>
        <end position="396"/>
    </location>
</feature>
<feature type="compositionally biased region" description="Basic and acidic residues" evidence="1">
    <location>
        <begin position="150"/>
        <end position="159"/>
    </location>
</feature>
<name>A0A0B5JBQ2_9VIRU</name>